<evidence type="ECO:0000256" key="3">
    <source>
        <dbReference type="ARBA" id="ARBA00022729"/>
    </source>
</evidence>
<dbReference type="RefSeq" id="WP_160546693.1">
    <property type="nucleotide sequence ID" value="NZ_JBHLUU010000015.1"/>
</dbReference>
<dbReference type="InterPro" id="IPR000914">
    <property type="entry name" value="SBP_5_dom"/>
</dbReference>
<keyword evidence="8" id="KW-1185">Reference proteome</keyword>
<dbReference type="InterPro" id="IPR030678">
    <property type="entry name" value="Peptide/Ni-bd"/>
</dbReference>
<dbReference type="Proteomes" id="UP001589738">
    <property type="component" value="Unassembled WGS sequence"/>
</dbReference>
<feature type="domain" description="Solute-binding protein family 5" evidence="6">
    <location>
        <begin position="90"/>
        <end position="494"/>
    </location>
</feature>
<evidence type="ECO:0000259" key="6">
    <source>
        <dbReference type="Pfam" id="PF00496"/>
    </source>
</evidence>
<evidence type="ECO:0000256" key="2">
    <source>
        <dbReference type="ARBA" id="ARBA00022448"/>
    </source>
</evidence>
<dbReference type="Pfam" id="PF00496">
    <property type="entry name" value="SBP_bac_5"/>
    <property type="match status" value="1"/>
</dbReference>
<dbReference type="PANTHER" id="PTHR30290">
    <property type="entry name" value="PERIPLASMIC BINDING COMPONENT OF ABC TRANSPORTER"/>
    <property type="match status" value="1"/>
</dbReference>
<reference evidence="7 8" key="1">
    <citation type="submission" date="2024-09" db="EMBL/GenBank/DDBJ databases">
        <authorList>
            <person name="Sun Q."/>
            <person name="Mori K."/>
        </authorList>
    </citation>
    <scope>NUCLEOTIDE SEQUENCE [LARGE SCALE GENOMIC DNA]</scope>
    <source>
        <strain evidence="7 8">CGMCC 1.9126</strain>
    </source>
</reference>
<organism evidence="7 8">
    <name type="scientific">Robertmurraya beringensis</name>
    <dbReference type="NCBI Taxonomy" id="641660"/>
    <lineage>
        <taxon>Bacteria</taxon>
        <taxon>Bacillati</taxon>
        <taxon>Bacillota</taxon>
        <taxon>Bacilli</taxon>
        <taxon>Bacillales</taxon>
        <taxon>Bacillaceae</taxon>
        <taxon>Robertmurraya</taxon>
    </lineage>
</organism>
<evidence type="ECO:0000313" key="8">
    <source>
        <dbReference type="Proteomes" id="UP001589738"/>
    </source>
</evidence>
<comment type="similarity">
    <text evidence="1">Belongs to the bacterial solute-binding protein 5 family.</text>
</comment>
<proteinExistence type="inferred from homology"/>
<dbReference type="Gene3D" id="3.90.76.10">
    <property type="entry name" value="Dipeptide-binding Protein, Domain 1"/>
    <property type="match status" value="1"/>
</dbReference>
<evidence type="ECO:0000256" key="1">
    <source>
        <dbReference type="ARBA" id="ARBA00005695"/>
    </source>
</evidence>
<dbReference type="PROSITE" id="PS51257">
    <property type="entry name" value="PROKAR_LIPOPROTEIN"/>
    <property type="match status" value="1"/>
</dbReference>
<dbReference type="PANTHER" id="PTHR30290:SF9">
    <property type="entry name" value="OLIGOPEPTIDE-BINDING PROTEIN APPA"/>
    <property type="match status" value="1"/>
</dbReference>
<gene>
    <name evidence="7" type="ORF">ACFFHF_02930</name>
</gene>
<keyword evidence="3 5" id="KW-0732">Signal</keyword>
<name>A0ABV6KMU7_9BACI</name>
<dbReference type="SUPFAM" id="SSF53850">
    <property type="entry name" value="Periplasmic binding protein-like II"/>
    <property type="match status" value="1"/>
</dbReference>
<dbReference type="CDD" id="cd08514">
    <property type="entry name" value="PBP2_AppA_like"/>
    <property type="match status" value="1"/>
</dbReference>
<feature type="region of interest" description="Disordered" evidence="4">
    <location>
        <begin position="27"/>
        <end position="48"/>
    </location>
</feature>
<dbReference type="Gene3D" id="3.10.105.10">
    <property type="entry name" value="Dipeptide-binding Protein, Domain 3"/>
    <property type="match status" value="1"/>
</dbReference>
<comment type="caution">
    <text evidence="7">The sequence shown here is derived from an EMBL/GenBank/DDBJ whole genome shotgun (WGS) entry which is preliminary data.</text>
</comment>
<dbReference type="EMBL" id="JBHLUU010000015">
    <property type="protein sequence ID" value="MFC0474250.1"/>
    <property type="molecule type" value="Genomic_DNA"/>
</dbReference>
<dbReference type="InterPro" id="IPR039424">
    <property type="entry name" value="SBP_5"/>
</dbReference>
<feature type="signal peptide" evidence="5">
    <location>
        <begin position="1"/>
        <end position="21"/>
    </location>
</feature>
<protein>
    <submittedName>
        <fullName evidence="7">Peptide-binding protein</fullName>
    </submittedName>
</protein>
<dbReference type="PIRSF" id="PIRSF002741">
    <property type="entry name" value="MppA"/>
    <property type="match status" value="1"/>
</dbReference>
<sequence length="586" mass="65763">MKAKKSWLVMLVLALVLGVLAACTGNKEPASSENEGSSEKDPVTGGTVVGAMDTAPTGLFNPIFYTEAYESNILSFTHEGLLTQDKNLDFIPNLAKEWTFNDDQTEVTFKLDENAKWHDGEPFTANDVVFTYKTIASPGYVEAGGVRTQYVERLVGYEEFSTGKTTDFQGVVAVDDHTVTFKFAQPNVLALSDASFMIIPEHIFKDIPVAEIPEAGASRNPGEVIGTGPFQFSEMVQGEQYVLKKFADYWQGEPKLDSVIWKVVDQAVILGLLENGEIDFVADPNGFQAADYETVDALENVEIVEQPDFGYQTMGLMHNHRSKEDSEAGTINPANWTVNEKLKDQKVRQAIAYAINRQGLVDGLLYGRGIVQNSPIATQFWAYDDTTPNQYEFDPEKAKALLDEAGYKDVNGDGFREDPNGKEWVLNLNYPLGNQIRERSAPIIEEFLEEVGISIDLRQPKEAAAYFEDLEKNSQDWDLYLIGWSLDSTDPDPSGLWSSMAGYNYSRWNNPEADQLLKDAFTPPDAFEQDYRKQKYSEWQVEFGEDLPSVILYAANSLWAHNKRLQGIDVLPYSFLNDTHLWHVTE</sequence>
<dbReference type="Gene3D" id="3.40.190.10">
    <property type="entry name" value="Periplasmic binding protein-like II"/>
    <property type="match status" value="1"/>
</dbReference>
<evidence type="ECO:0000256" key="4">
    <source>
        <dbReference type="SAM" id="MobiDB-lite"/>
    </source>
</evidence>
<feature type="chain" id="PRO_5047263130" evidence="5">
    <location>
        <begin position="22"/>
        <end position="586"/>
    </location>
</feature>
<accession>A0ABV6KMU7</accession>
<evidence type="ECO:0000313" key="7">
    <source>
        <dbReference type="EMBL" id="MFC0474250.1"/>
    </source>
</evidence>
<keyword evidence="2" id="KW-0813">Transport</keyword>
<evidence type="ECO:0000256" key="5">
    <source>
        <dbReference type="SAM" id="SignalP"/>
    </source>
</evidence>